<comment type="caution">
    <text evidence="1">The sequence shown here is derived from an EMBL/GenBank/DDBJ whole genome shotgun (WGS) entry which is preliminary data.</text>
</comment>
<name>A0A9D9HJX0_9BACT</name>
<dbReference type="AlphaFoldDB" id="A0A9D9HJX0"/>
<dbReference type="Proteomes" id="UP000823617">
    <property type="component" value="Unassembled WGS sequence"/>
</dbReference>
<organism evidence="1 2">
    <name type="scientific">Candidatus Cryptobacteroides intestinigallinarum</name>
    <dbReference type="NCBI Taxonomy" id="2840767"/>
    <lineage>
        <taxon>Bacteria</taxon>
        <taxon>Pseudomonadati</taxon>
        <taxon>Bacteroidota</taxon>
        <taxon>Bacteroidia</taxon>
        <taxon>Bacteroidales</taxon>
        <taxon>Candidatus Cryptobacteroides</taxon>
    </lineage>
</organism>
<protein>
    <submittedName>
        <fullName evidence="1">DUF177 domain-containing protein</fullName>
    </submittedName>
</protein>
<dbReference type="EMBL" id="JADIMK010000016">
    <property type="protein sequence ID" value="MBO8455182.1"/>
    <property type="molecule type" value="Genomic_DNA"/>
</dbReference>
<accession>A0A9D9HJX0</accession>
<evidence type="ECO:0000313" key="2">
    <source>
        <dbReference type="Proteomes" id="UP000823617"/>
    </source>
</evidence>
<dbReference type="Pfam" id="PF02620">
    <property type="entry name" value="YceD"/>
    <property type="match status" value="1"/>
</dbReference>
<evidence type="ECO:0000313" key="1">
    <source>
        <dbReference type="EMBL" id="MBO8455182.1"/>
    </source>
</evidence>
<reference evidence="1" key="1">
    <citation type="submission" date="2020-10" db="EMBL/GenBank/DDBJ databases">
        <authorList>
            <person name="Gilroy R."/>
        </authorList>
    </citation>
    <scope>NUCLEOTIDE SEQUENCE</scope>
    <source>
        <strain evidence="1">B1-3475</strain>
    </source>
</reference>
<proteinExistence type="predicted"/>
<reference evidence="1" key="2">
    <citation type="journal article" date="2021" name="PeerJ">
        <title>Extensive microbial diversity within the chicken gut microbiome revealed by metagenomics and culture.</title>
        <authorList>
            <person name="Gilroy R."/>
            <person name="Ravi A."/>
            <person name="Getino M."/>
            <person name="Pursley I."/>
            <person name="Horton D.L."/>
            <person name="Alikhan N.F."/>
            <person name="Baker D."/>
            <person name="Gharbi K."/>
            <person name="Hall N."/>
            <person name="Watson M."/>
            <person name="Adriaenssens E.M."/>
            <person name="Foster-Nyarko E."/>
            <person name="Jarju S."/>
            <person name="Secka A."/>
            <person name="Antonio M."/>
            <person name="Oren A."/>
            <person name="Chaudhuri R.R."/>
            <person name="La Ragione R."/>
            <person name="Hildebrand F."/>
            <person name="Pallen M.J."/>
        </authorList>
    </citation>
    <scope>NUCLEOTIDE SEQUENCE</scope>
    <source>
        <strain evidence="1">B1-3475</strain>
    </source>
</reference>
<gene>
    <name evidence="1" type="ORF">IAC08_02105</name>
</gene>
<dbReference type="InterPro" id="IPR003772">
    <property type="entry name" value="YceD"/>
</dbReference>
<sequence>MENAYIVPVNGLTPGKTEFNWRVGKEFFEEFGNTEVLDADLEVVASVEKSGHYIGVDCDMKGFLTVACDRCLSDLKISIEPHIRLSVKYEGQELPADDNEREVISLPSDDADLDLSQIIYDYACLAIPMHRVHPEGECDSVMTGYIGKNDRADDTSSPFDSLKGMFD</sequence>